<dbReference type="NCBIfam" id="NF033551">
    <property type="entry name" value="transpos_IS1182"/>
    <property type="match status" value="1"/>
</dbReference>
<dbReference type="Proteomes" id="UP000051491">
    <property type="component" value="Unassembled WGS sequence"/>
</dbReference>
<feature type="domain" description="Transposase IS4-like" evidence="2">
    <location>
        <begin position="265"/>
        <end position="508"/>
    </location>
</feature>
<dbReference type="AlphaFoldDB" id="A0A0R2JVA0"/>
<dbReference type="InterPro" id="IPR047629">
    <property type="entry name" value="IS1182_transpos"/>
</dbReference>
<dbReference type="InterPro" id="IPR002559">
    <property type="entry name" value="Transposase_11"/>
</dbReference>
<dbReference type="GO" id="GO:0004803">
    <property type="term" value="F:transposase activity"/>
    <property type="evidence" value="ECO:0007669"/>
    <property type="project" value="InterPro"/>
</dbReference>
<dbReference type="GeneID" id="95348961"/>
<gene>
    <name evidence="4" type="ORF">IV43_GL002245</name>
    <name evidence="5" type="ORF">LAC1533_0883</name>
</gene>
<name>A0A0R2JVA0_9LACO</name>
<evidence type="ECO:0000313" key="4">
    <source>
        <dbReference type="EMBL" id="KRN80974.1"/>
    </source>
</evidence>
<dbReference type="Proteomes" id="UP000190935">
    <property type="component" value="Chromosome I"/>
</dbReference>
<dbReference type="Pfam" id="PF01609">
    <property type="entry name" value="DDE_Tnp_1"/>
    <property type="match status" value="1"/>
</dbReference>
<feature type="domain" description="Transposase InsH N-terminal" evidence="3">
    <location>
        <begin position="22"/>
        <end position="106"/>
    </location>
</feature>
<dbReference type="GO" id="GO:0003677">
    <property type="term" value="F:DNA binding"/>
    <property type="evidence" value="ECO:0007669"/>
    <property type="project" value="InterPro"/>
</dbReference>
<dbReference type="InterPro" id="IPR008490">
    <property type="entry name" value="Transposase_InsH_N"/>
</dbReference>
<dbReference type="EMBL" id="LT630287">
    <property type="protein sequence ID" value="SFV40303.1"/>
    <property type="molecule type" value="Genomic_DNA"/>
</dbReference>
<feature type="region of interest" description="Disordered" evidence="1">
    <location>
        <begin position="207"/>
        <end position="227"/>
    </location>
</feature>
<evidence type="ECO:0000256" key="1">
    <source>
        <dbReference type="SAM" id="MobiDB-lite"/>
    </source>
</evidence>
<protein>
    <submittedName>
        <fullName evidence="5">Mobile element protein</fullName>
    </submittedName>
    <submittedName>
        <fullName evidence="4">Transposase</fullName>
    </submittedName>
</protein>
<dbReference type="PANTHER" id="PTHR33408:SF2">
    <property type="entry name" value="TRANSPOSASE DDE DOMAIN-CONTAINING PROTEIN"/>
    <property type="match status" value="1"/>
</dbReference>
<dbReference type="RefSeq" id="WP_010498065.1">
    <property type="nucleotide sequence ID" value="NZ_JQBK01000095.1"/>
</dbReference>
<sequence length="559" mass="65166">MYKNYNMNQESLEVQIPYTYTIRPDHIVRIISNFIDSLPSDMLLKNTPQTGRKAFHPAMLLKMTLFAYSQGQTSGRKIPQMNEENLPMKWLTQDTSISYRTINRFRVASSTQDLIKQMYLSFYAQLKEQDLVSDEAIFVDGTKINADANKYSFVWRKATEKNEAKLDQKTSDLYDEMIQAGVDTSIKAEEGLSTQQLQQLAADLDEEVAQEKTPQPGGSLSKRRRRKLKKYRHKITTDFLPRKQKYTIYDATFQGRNSFSQTDPDATFMRMKEDPMMNGQLKPGYNLQIATNNQYVLNYQVFPNPTDTRTLIPFLKATAVLNDFSYVVADAGYGSESNYSTIIDDLEKTPLIPYGMMLKEQKRKFKNDPTKSANWAYNASDDFYVDHQGVSFSFKNYSIRHDKYGFERKFKIYEADKNQPTAELDQLAKTPTRRQRKIYYNPTWEYFKNYTKEKLSDPELKDSYEQRKIDVESVFGNLKGNFAFHRVHVRGQAAVSNELGLMLMALNLTKMAKFKQLNYFFKTEKKSAQRNNTKFSKIRKFRVIFIKLETFCPSPVFCI</sequence>
<evidence type="ECO:0000313" key="7">
    <source>
        <dbReference type="Proteomes" id="UP000190935"/>
    </source>
</evidence>
<accession>A0A0R2JVA0</accession>
<evidence type="ECO:0000313" key="5">
    <source>
        <dbReference type="EMBL" id="SFV40303.1"/>
    </source>
</evidence>
<dbReference type="EMBL" id="JQBK01000095">
    <property type="protein sequence ID" value="KRN80974.1"/>
    <property type="molecule type" value="Genomic_DNA"/>
</dbReference>
<evidence type="ECO:0000313" key="6">
    <source>
        <dbReference type="Proteomes" id="UP000051491"/>
    </source>
</evidence>
<dbReference type="PANTHER" id="PTHR33408">
    <property type="entry name" value="TRANSPOSASE"/>
    <property type="match status" value="1"/>
</dbReference>
<dbReference type="GO" id="GO:0006313">
    <property type="term" value="P:DNA transposition"/>
    <property type="evidence" value="ECO:0007669"/>
    <property type="project" value="InterPro"/>
</dbReference>
<dbReference type="KEGG" id="laca:LAC1533_0883"/>
<evidence type="ECO:0000259" key="2">
    <source>
        <dbReference type="Pfam" id="PF01609"/>
    </source>
</evidence>
<evidence type="ECO:0000259" key="3">
    <source>
        <dbReference type="Pfam" id="PF05598"/>
    </source>
</evidence>
<reference evidence="7" key="2">
    <citation type="submission" date="2016-11" db="EMBL/GenBank/DDBJ databases">
        <authorList>
            <person name="Papadimitriou K."/>
        </authorList>
    </citation>
    <scope>NUCLEOTIDE SEQUENCE [LARGE SCALE GENOMIC DNA]</scope>
    <source>
        <strain evidence="7">ACA-DC 1533</strain>
    </source>
</reference>
<proteinExistence type="predicted"/>
<organism evidence="4 6">
    <name type="scientific">Ligilactobacillus acidipiscis</name>
    <dbReference type="NCBI Taxonomy" id="89059"/>
    <lineage>
        <taxon>Bacteria</taxon>
        <taxon>Bacillati</taxon>
        <taxon>Bacillota</taxon>
        <taxon>Bacilli</taxon>
        <taxon>Lactobacillales</taxon>
        <taxon>Lactobacillaceae</taxon>
        <taxon>Ligilactobacillus</taxon>
    </lineage>
</organism>
<dbReference type="PATRIC" id="fig|89059.3.peg.2365"/>
<dbReference type="STRING" id="89059.LAC1533_0883"/>
<dbReference type="Pfam" id="PF05598">
    <property type="entry name" value="DUF772"/>
    <property type="match status" value="1"/>
</dbReference>
<reference evidence="5" key="3">
    <citation type="submission" date="2016-11" db="EMBL/GenBank/DDBJ databases">
        <authorList>
            <person name="Jaros S."/>
            <person name="Januszkiewicz K."/>
            <person name="Wedrychowicz H."/>
        </authorList>
    </citation>
    <scope>NUCLEOTIDE SEQUENCE [LARGE SCALE GENOMIC DNA]</scope>
    <source>
        <strain evidence="5">ACA-DC 1533</strain>
    </source>
</reference>
<reference evidence="4 6" key="1">
    <citation type="journal article" date="2015" name="Genome Announc.">
        <title>Expanding the biotechnology potential of lactobacilli through comparative genomics of 213 strains and associated genera.</title>
        <authorList>
            <person name="Sun Z."/>
            <person name="Harris H.M."/>
            <person name="McCann A."/>
            <person name="Guo C."/>
            <person name="Argimon S."/>
            <person name="Zhang W."/>
            <person name="Yang X."/>
            <person name="Jeffery I.B."/>
            <person name="Cooney J.C."/>
            <person name="Kagawa T.F."/>
            <person name="Liu W."/>
            <person name="Song Y."/>
            <person name="Salvetti E."/>
            <person name="Wrobel A."/>
            <person name="Rasinkangas P."/>
            <person name="Parkhill J."/>
            <person name="Rea M.C."/>
            <person name="O'Sullivan O."/>
            <person name="Ritari J."/>
            <person name="Douillard F.P."/>
            <person name="Paul Ross R."/>
            <person name="Yang R."/>
            <person name="Briner A.E."/>
            <person name="Felis G.E."/>
            <person name="de Vos W.M."/>
            <person name="Barrangou R."/>
            <person name="Klaenhammer T.R."/>
            <person name="Caufield P.W."/>
            <person name="Cui Y."/>
            <person name="Zhang H."/>
            <person name="O'Toole P.W."/>
        </authorList>
    </citation>
    <scope>NUCLEOTIDE SEQUENCE [LARGE SCALE GENOMIC DNA]</scope>
    <source>
        <strain evidence="4 6">DSM 15353</strain>
    </source>
</reference>